<dbReference type="InterPro" id="IPR043738">
    <property type="entry name" value="DUF5683"/>
</dbReference>
<dbReference type="Proteomes" id="UP000831785">
    <property type="component" value="Chromosome"/>
</dbReference>
<reference evidence="4 5" key="1">
    <citation type="submission" date="2022-04" db="EMBL/GenBank/DDBJ databases">
        <title>Hymenobacter sp. isolated from the air.</title>
        <authorList>
            <person name="Won M."/>
            <person name="Lee C.-M."/>
            <person name="Woen H.-Y."/>
            <person name="Kwon S.-W."/>
        </authorList>
    </citation>
    <scope>NUCLEOTIDE SEQUENCE [LARGE SCALE GENOMIC DNA]</scope>
    <source>
        <strain evidence="5">5116 S-27</strain>
    </source>
</reference>
<keyword evidence="1" id="KW-0472">Membrane</keyword>
<feature type="domain" description="DUF5683" evidence="3">
    <location>
        <begin position="62"/>
        <end position="208"/>
    </location>
</feature>
<sequence length="219" mass="23929">MTGNRSQLPAVVALLTTLLAVTTWAPARAQVVTAGPDSLAVSTPIVTDSARRTASLFGIAMTRPSKAGLLAVMLPGAGQIYNRKFWKLPLVYGAIGGTLYGEFFYQTRYKESLTALEDFAQGRKPSGPNAVLLTDSTRAERYLRAYRTQRDVFIAYTAVAYGLTILDAVVDAHLKDFDISDDLGLQWQPTLIWMPTAALTPGFSLTLTLNNTRSRRPLK</sequence>
<feature type="signal peptide" evidence="2">
    <location>
        <begin position="1"/>
        <end position="29"/>
    </location>
</feature>
<accession>A0ABY4F9L1</accession>
<feature type="chain" id="PRO_5045896583" evidence="2">
    <location>
        <begin position="30"/>
        <end position="219"/>
    </location>
</feature>
<keyword evidence="1" id="KW-0812">Transmembrane</keyword>
<evidence type="ECO:0000259" key="3">
    <source>
        <dbReference type="Pfam" id="PF18935"/>
    </source>
</evidence>
<keyword evidence="2" id="KW-0732">Signal</keyword>
<gene>
    <name evidence="4" type="ORF">MUN80_23645</name>
</gene>
<evidence type="ECO:0000256" key="2">
    <source>
        <dbReference type="SAM" id="SignalP"/>
    </source>
</evidence>
<keyword evidence="1" id="KW-1133">Transmembrane helix</keyword>
<evidence type="ECO:0000313" key="5">
    <source>
        <dbReference type="Proteomes" id="UP000831785"/>
    </source>
</evidence>
<proteinExistence type="predicted"/>
<dbReference type="EMBL" id="CP095049">
    <property type="protein sequence ID" value="UOQ52728.1"/>
    <property type="molecule type" value="Genomic_DNA"/>
</dbReference>
<protein>
    <submittedName>
        <fullName evidence="4">DUF5683 domain-containing protein</fullName>
    </submittedName>
</protein>
<dbReference type="Pfam" id="PF18935">
    <property type="entry name" value="DUF5683"/>
    <property type="match status" value="1"/>
</dbReference>
<organism evidence="4 5">
    <name type="scientific">Hymenobacter cellulosivorans</name>
    <dbReference type="NCBI Taxonomy" id="2932249"/>
    <lineage>
        <taxon>Bacteria</taxon>
        <taxon>Pseudomonadati</taxon>
        <taxon>Bacteroidota</taxon>
        <taxon>Cytophagia</taxon>
        <taxon>Cytophagales</taxon>
        <taxon>Hymenobacteraceae</taxon>
        <taxon>Hymenobacter</taxon>
    </lineage>
</organism>
<name>A0ABY4F9L1_9BACT</name>
<dbReference type="RefSeq" id="WP_244716992.1">
    <property type="nucleotide sequence ID" value="NZ_CP095049.1"/>
</dbReference>
<evidence type="ECO:0000256" key="1">
    <source>
        <dbReference type="SAM" id="Phobius"/>
    </source>
</evidence>
<feature type="transmembrane region" description="Helical" evidence="1">
    <location>
        <begin position="152"/>
        <end position="170"/>
    </location>
</feature>
<evidence type="ECO:0000313" key="4">
    <source>
        <dbReference type="EMBL" id="UOQ52728.1"/>
    </source>
</evidence>
<keyword evidence="5" id="KW-1185">Reference proteome</keyword>
<feature type="transmembrane region" description="Helical" evidence="1">
    <location>
        <begin position="190"/>
        <end position="209"/>
    </location>
</feature>